<reference evidence="2" key="1">
    <citation type="submission" date="2021-09" db="EMBL/GenBank/DDBJ databases">
        <authorList>
            <consortium name="AG Swart"/>
            <person name="Singh M."/>
            <person name="Singh A."/>
            <person name="Seah K."/>
            <person name="Emmerich C."/>
        </authorList>
    </citation>
    <scope>NUCLEOTIDE SEQUENCE</scope>
    <source>
        <strain evidence="2">ATCC30299</strain>
    </source>
</reference>
<dbReference type="AlphaFoldDB" id="A0AAU9IWH6"/>
<evidence type="ECO:0000313" key="3">
    <source>
        <dbReference type="Proteomes" id="UP001162131"/>
    </source>
</evidence>
<protein>
    <submittedName>
        <fullName evidence="2">Uncharacterized protein</fullName>
    </submittedName>
</protein>
<feature type="coiled-coil region" evidence="1">
    <location>
        <begin position="189"/>
        <end position="237"/>
    </location>
</feature>
<comment type="caution">
    <text evidence="2">The sequence shown here is derived from an EMBL/GenBank/DDBJ whole genome shotgun (WGS) entry which is preliminary data.</text>
</comment>
<organism evidence="2 3">
    <name type="scientific">Blepharisma stoltei</name>
    <dbReference type="NCBI Taxonomy" id="1481888"/>
    <lineage>
        <taxon>Eukaryota</taxon>
        <taxon>Sar</taxon>
        <taxon>Alveolata</taxon>
        <taxon>Ciliophora</taxon>
        <taxon>Postciliodesmatophora</taxon>
        <taxon>Heterotrichea</taxon>
        <taxon>Heterotrichida</taxon>
        <taxon>Blepharismidae</taxon>
        <taxon>Blepharisma</taxon>
    </lineage>
</organism>
<gene>
    <name evidence="2" type="ORF">BSTOLATCC_MIC15489</name>
</gene>
<keyword evidence="3" id="KW-1185">Reference proteome</keyword>
<proteinExistence type="predicted"/>
<accession>A0AAU9IWH6</accession>
<sequence>MNNKGVNQELIDDVTQRICKIQEYSKVTGEDVTHLLFQNLTNLELSHHKEENDQFGSIIESPVVAPVQEIGDAKSPIDDSLLSVSLDSTDFHQSPVDMAKSIKKQTKEMYKAINEKLSAFRTASQSLADFANVDSAKISILFSELDNMKKTIFELIEDSSVSKKYHSRISYPEFDESPIPDCHRENYDLAHIIDRINDLQKEMHEISAQLVSSEKEIEYKEEENLMLKTQLKSLENVAQSYIKLEDARPTLKKTNCVCVVI</sequence>
<dbReference type="Proteomes" id="UP001162131">
    <property type="component" value="Unassembled WGS sequence"/>
</dbReference>
<evidence type="ECO:0000256" key="1">
    <source>
        <dbReference type="SAM" id="Coils"/>
    </source>
</evidence>
<name>A0AAU9IWH6_9CILI</name>
<keyword evidence="1" id="KW-0175">Coiled coil</keyword>
<evidence type="ECO:0000313" key="2">
    <source>
        <dbReference type="EMBL" id="CAG9316045.1"/>
    </source>
</evidence>
<dbReference type="EMBL" id="CAJZBQ010000015">
    <property type="protein sequence ID" value="CAG9316045.1"/>
    <property type="molecule type" value="Genomic_DNA"/>
</dbReference>